<dbReference type="GeneID" id="47764656"/>
<feature type="coiled-coil region" evidence="10">
    <location>
        <begin position="189"/>
        <end position="216"/>
    </location>
</feature>
<evidence type="ECO:0000256" key="6">
    <source>
        <dbReference type="ARBA" id="ARBA00022989"/>
    </source>
</evidence>
<dbReference type="PANTHER" id="PTHR30625">
    <property type="entry name" value="PROTEIN TOLQ"/>
    <property type="match status" value="1"/>
</dbReference>
<gene>
    <name evidence="13" type="ORF">CFBP1590__2999</name>
</gene>
<evidence type="ECO:0000256" key="1">
    <source>
        <dbReference type="ARBA" id="ARBA00004651"/>
    </source>
</evidence>
<keyword evidence="5 11" id="KW-0812">Transmembrane</keyword>
<proteinExistence type="inferred from homology"/>
<evidence type="ECO:0000256" key="3">
    <source>
        <dbReference type="ARBA" id="ARBA00022519"/>
    </source>
</evidence>
<dbReference type="Proteomes" id="UP000196842">
    <property type="component" value="Chromosome I"/>
</dbReference>
<dbReference type="Pfam" id="PF01618">
    <property type="entry name" value="MotA_ExbB"/>
    <property type="match status" value="1"/>
</dbReference>
<organism evidence="13 14">
    <name type="scientific">Pseudomonas viridiflava</name>
    <name type="common">Phytomonas viridiflava</name>
    <dbReference type="NCBI Taxonomy" id="33069"/>
    <lineage>
        <taxon>Bacteria</taxon>
        <taxon>Pseudomonadati</taxon>
        <taxon>Pseudomonadota</taxon>
        <taxon>Gammaproteobacteria</taxon>
        <taxon>Pseudomonadales</taxon>
        <taxon>Pseudomonadaceae</taxon>
        <taxon>Pseudomonas</taxon>
    </lineage>
</organism>
<feature type="transmembrane region" description="Helical" evidence="11">
    <location>
        <begin position="124"/>
        <end position="147"/>
    </location>
</feature>
<dbReference type="NCBIfam" id="TIGR02796">
    <property type="entry name" value="tolQ"/>
    <property type="match status" value="1"/>
</dbReference>
<evidence type="ECO:0000256" key="4">
    <source>
        <dbReference type="ARBA" id="ARBA00022618"/>
    </source>
</evidence>
<keyword evidence="4" id="KW-0132">Cell division</keyword>
<keyword evidence="9" id="KW-0813">Transport</keyword>
<keyword evidence="7 11" id="KW-0472">Membrane</keyword>
<dbReference type="PANTHER" id="PTHR30625:SF3">
    <property type="entry name" value="TOL-PAL SYSTEM PROTEIN TOLQ"/>
    <property type="match status" value="1"/>
</dbReference>
<evidence type="ECO:0000256" key="11">
    <source>
        <dbReference type="SAM" id="Phobius"/>
    </source>
</evidence>
<dbReference type="RefSeq" id="WP_025993702.1">
    <property type="nucleotide sequence ID" value="NZ_CP074412.1"/>
</dbReference>
<dbReference type="KEGG" id="pvd:CFBP1590__2999"/>
<dbReference type="GO" id="GO:0051301">
    <property type="term" value="P:cell division"/>
    <property type="evidence" value="ECO:0007669"/>
    <property type="project" value="UniProtKB-KW"/>
</dbReference>
<evidence type="ECO:0000313" key="14">
    <source>
        <dbReference type="Proteomes" id="UP000196842"/>
    </source>
</evidence>
<keyword evidence="9" id="KW-0653">Protein transport</keyword>
<dbReference type="InterPro" id="IPR050790">
    <property type="entry name" value="ExbB/TolQ_transport"/>
</dbReference>
<feature type="domain" description="MotA/TolQ/ExbB proton channel" evidence="12">
    <location>
        <begin position="79"/>
        <end position="203"/>
    </location>
</feature>
<sequence>MQSSMSIVSLIEGASPVAQTVMFILLLASAVSWLLIFLRSYDLRRDSGELADFERRFHSGTDLNQLYKELPDQPGGAGKVFRDGFRHFCQLTHANTDPTVTMDAVGSALRLALSREGMRLNRRLVILATISSVSPYIGLFGTVWGIMGSFQALGATAQATLATVAPWIAEALVATAIGLFTAIPAVIAYNFLSKKVADLQTRLADLAEELHTLLLTSLHARSHLHMASRESA</sequence>
<protein>
    <submittedName>
        <fullName evidence="13">Biopolymer transporter TolQ</fullName>
    </submittedName>
</protein>
<keyword evidence="2" id="KW-1003">Cell membrane</keyword>
<dbReference type="InterPro" id="IPR014163">
    <property type="entry name" value="Tol-Pal_TolQ"/>
</dbReference>
<name>A0A0D0N0H3_PSEVI</name>
<dbReference type="GO" id="GO:0043213">
    <property type="term" value="P:bacteriocin transport"/>
    <property type="evidence" value="ECO:0007669"/>
    <property type="project" value="InterPro"/>
</dbReference>
<evidence type="ECO:0000256" key="10">
    <source>
        <dbReference type="SAM" id="Coils"/>
    </source>
</evidence>
<keyword evidence="6 11" id="KW-1133">Transmembrane helix</keyword>
<evidence type="ECO:0000256" key="5">
    <source>
        <dbReference type="ARBA" id="ARBA00022692"/>
    </source>
</evidence>
<evidence type="ECO:0000256" key="7">
    <source>
        <dbReference type="ARBA" id="ARBA00023136"/>
    </source>
</evidence>
<comment type="similarity">
    <text evidence="9">Belongs to the exbB/tolQ family.</text>
</comment>
<reference evidence="13 14" key="1">
    <citation type="submission" date="2017-05" db="EMBL/GenBank/DDBJ databases">
        <authorList>
            <person name="Song R."/>
            <person name="Chenine A.L."/>
            <person name="Ruprecht R.M."/>
        </authorList>
    </citation>
    <scope>NUCLEOTIDE SEQUENCE [LARGE SCALE GENOMIC DNA]</scope>
    <source>
        <strain evidence="13 14">CFBP 1590</strain>
    </source>
</reference>
<feature type="transmembrane region" description="Helical" evidence="11">
    <location>
        <begin position="167"/>
        <end position="192"/>
    </location>
</feature>
<dbReference type="InterPro" id="IPR002898">
    <property type="entry name" value="MotA_ExbB_proton_chnl"/>
</dbReference>
<dbReference type="GO" id="GO:0005886">
    <property type="term" value="C:plasma membrane"/>
    <property type="evidence" value="ECO:0007669"/>
    <property type="project" value="UniProtKB-SubCell"/>
</dbReference>
<keyword evidence="3" id="KW-0997">Cell inner membrane</keyword>
<dbReference type="EMBL" id="LT855380">
    <property type="protein sequence ID" value="SMS10585.1"/>
    <property type="molecule type" value="Genomic_DNA"/>
</dbReference>
<evidence type="ECO:0000256" key="2">
    <source>
        <dbReference type="ARBA" id="ARBA00022475"/>
    </source>
</evidence>
<comment type="subcellular location">
    <subcellularLocation>
        <location evidence="1">Cell membrane</location>
        <topology evidence="1">Multi-pass membrane protein</topology>
    </subcellularLocation>
    <subcellularLocation>
        <location evidence="9">Membrane</location>
        <topology evidence="9">Multi-pass membrane protein</topology>
    </subcellularLocation>
</comment>
<keyword evidence="10" id="KW-0175">Coiled coil</keyword>
<evidence type="ECO:0000259" key="12">
    <source>
        <dbReference type="Pfam" id="PF01618"/>
    </source>
</evidence>
<dbReference type="GO" id="GO:0017038">
    <property type="term" value="P:protein import"/>
    <property type="evidence" value="ECO:0007669"/>
    <property type="project" value="TreeGrafter"/>
</dbReference>
<evidence type="ECO:0000313" key="13">
    <source>
        <dbReference type="EMBL" id="SMS10585.1"/>
    </source>
</evidence>
<keyword evidence="8" id="KW-0131">Cell cycle</keyword>
<dbReference type="AlphaFoldDB" id="A0A0D0N0H3"/>
<evidence type="ECO:0000256" key="8">
    <source>
        <dbReference type="ARBA" id="ARBA00023306"/>
    </source>
</evidence>
<feature type="transmembrane region" description="Helical" evidence="11">
    <location>
        <begin position="20"/>
        <end position="38"/>
    </location>
</feature>
<evidence type="ECO:0000256" key="9">
    <source>
        <dbReference type="RuleBase" id="RU004057"/>
    </source>
</evidence>
<accession>A0A0D0N0H3</accession>